<dbReference type="EMBL" id="CP093365">
    <property type="protein sequence ID" value="UQS83722.1"/>
    <property type="molecule type" value="Genomic_DNA"/>
</dbReference>
<dbReference type="InterPro" id="IPR036986">
    <property type="entry name" value="S4_RNA-bd_sf"/>
</dbReference>
<dbReference type="InterPro" id="IPR002942">
    <property type="entry name" value="S4_RNA-bd"/>
</dbReference>
<dbReference type="SUPFAM" id="SSF55174">
    <property type="entry name" value="Alpha-L RNA-binding motif"/>
    <property type="match status" value="1"/>
</dbReference>
<reference evidence="6 7" key="1">
    <citation type="journal article" date="2022" name="Int. J. Syst. Evol. Microbiol.">
        <title>Apilactobacillus apisilvae sp. nov., Nicolia spurrieriana gen. nov. sp. nov., Bombilactobacillus folatiphilus sp. nov. and Bombilactobacillus thymidiniphilus sp. nov., four new lactic acid bacterial isolates from stingless bees Tetragonula carbonaria and Austroplebeia australis.</title>
        <authorList>
            <person name="Oliphant S.A."/>
            <person name="Watson-Haigh N.S."/>
            <person name="Sumby K.M."/>
            <person name="Gardner J."/>
            <person name="Groom S."/>
            <person name="Jiranek V."/>
        </authorList>
    </citation>
    <scope>NUCLEOTIDE SEQUENCE [LARGE SCALE GENOMIC DNA]</scope>
    <source>
        <strain evidence="6 7">SG4_A1</strain>
    </source>
</reference>
<keyword evidence="7" id="KW-1185">Reference proteome</keyword>
<evidence type="ECO:0000313" key="7">
    <source>
        <dbReference type="Proteomes" id="UP000831947"/>
    </source>
</evidence>
<dbReference type="NCBIfam" id="TIGR00093">
    <property type="entry name" value="pseudouridine synthase"/>
    <property type="match status" value="1"/>
</dbReference>
<dbReference type="CDD" id="cd02870">
    <property type="entry name" value="PseudoU_synth_RsuA_like"/>
    <property type="match status" value="1"/>
</dbReference>
<dbReference type="RefSeq" id="WP_249512907.1">
    <property type="nucleotide sequence ID" value="NZ_CP093365.1"/>
</dbReference>
<dbReference type="InterPro" id="IPR000748">
    <property type="entry name" value="PsdUridine_synth_RsuA/RluB/E/F"/>
</dbReference>
<dbReference type="EC" id="5.4.99.-" evidence="4"/>
<dbReference type="Proteomes" id="UP000831947">
    <property type="component" value="Chromosome"/>
</dbReference>
<keyword evidence="3" id="KW-0694">RNA-binding</keyword>
<evidence type="ECO:0000256" key="1">
    <source>
        <dbReference type="ARBA" id="ARBA00008348"/>
    </source>
</evidence>
<name>A0ABY4PDW0_9LACO</name>
<dbReference type="InterPro" id="IPR006145">
    <property type="entry name" value="PsdUridine_synth_RsuA/RluA"/>
</dbReference>
<dbReference type="PANTHER" id="PTHR47683">
    <property type="entry name" value="PSEUDOURIDINE SYNTHASE FAMILY PROTEIN-RELATED"/>
    <property type="match status" value="1"/>
</dbReference>
<dbReference type="InterPro" id="IPR042092">
    <property type="entry name" value="PsdUridine_s_RsuA/RluB/E/F_cat"/>
</dbReference>
<dbReference type="Gene3D" id="3.10.290.10">
    <property type="entry name" value="RNA-binding S4 domain"/>
    <property type="match status" value="1"/>
</dbReference>
<evidence type="ECO:0000259" key="5">
    <source>
        <dbReference type="SMART" id="SM00363"/>
    </source>
</evidence>
<dbReference type="CDD" id="cd00165">
    <property type="entry name" value="S4"/>
    <property type="match status" value="1"/>
</dbReference>
<dbReference type="Gene3D" id="3.30.70.580">
    <property type="entry name" value="Pseudouridine synthase I, catalytic domain, N-terminal subdomain"/>
    <property type="match status" value="1"/>
</dbReference>
<comment type="similarity">
    <text evidence="1 4">Belongs to the pseudouridine synthase RsuA family.</text>
</comment>
<dbReference type="InterPro" id="IPR020094">
    <property type="entry name" value="TruA/RsuA/RluB/E/F_N"/>
</dbReference>
<dbReference type="Pfam" id="PF01479">
    <property type="entry name" value="S4"/>
    <property type="match status" value="1"/>
</dbReference>
<evidence type="ECO:0000313" key="6">
    <source>
        <dbReference type="EMBL" id="UQS83722.1"/>
    </source>
</evidence>
<sequence>MKKTERLQKLIANAGVTSRRKAEELITAGRVQVNGQVETQLGSKYSTHDLIEVDGIAIEKKPKVYILFYKPRGVISSVHDEKNRKVVSDYFTDIINTRIYPVGRLDYDTSGLLIMTNDGELTNHLLHPRNQIDKVYVAKLSGIVTSAALEKLRHGIMLNGRKTAPAKAEIISIDRKKQYSIVKLTIHEGMNHQVKQMFKYIGFNVVKLKRERFAFLTLDSLTSGEWRFLTQDEITALKKL</sequence>
<dbReference type="InterPro" id="IPR018496">
    <property type="entry name" value="PsdUridine_synth_RsuA/RluB_CS"/>
</dbReference>
<evidence type="ECO:0000256" key="4">
    <source>
        <dbReference type="RuleBase" id="RU003887"/>
    </source>
</evidence>
<accession>A0ABY4PDW0</accession>
<keyword evidence="2 4" id="KW-0413">Isomerase</keyword>
<evidence type="ECO:0000256" key="3">
    <source>
        <dbReference type="PROSITE-ProRule" id="PRU00182"/>
    </source>
</evidence>
<proteinExistence type="inferred from homology"/>
<dbReference type="PROSITE" id="PS01149">
    <property type="entry name" value="PSI_RSU"/>
    <property type="match status" value="1"/>
</dbReference>
<dbReference type="Gene3D" id="3.30.70.1560">
    <property type="entry name" value="Alpha-L RNA-binding motif"/>
    <property type="match status" value="1"/>
</dbReference>
<protein>
    <recommendedName>
        <fullName evidence="4">Pseudouridine synthase</fullName>
        <ecNumber evidence="4">5.4.99.-</ecNumber>
    </recommendedName>
</protein>
<dbReference type="PANTHER" id="PTHR47683:SF2">
    <property type="entry name" value="RNA-BINDING S4 DOMAIN-CONTAINING PROTEIN"/>
    <property type="match status" value="1"/>
</dbReference>
<gene>
    <name evidence="6" type="ORF">MOO47_00535</name>
</gene>
<feature type="domain" description="RNA-binding S4" evidence="5">
    <location>
        <begin position="5"/>
        <end position="62"/>
    </location>
</feature>
<evidence type="ECO:0000256" key="2">
    <source>
        <dbReference type="ARBA" id="ARBA00023235"/>
    </source>
</evidence>
<dbReference type="Pfam" id="PF00849">
    <property type="entry name" value="PseudoU_synth_2"/>
    <property type="match status" value="1"/>
</dbReference>
<dbReference type="SUPFAM" id="SSF55120">
    <property type="entry name" value="Pseudouridine synthase"/>
    <property type="match status" value="1"/>
</dbReference>
<dbReference type="PROSITE" id="PS50889">
    <property type="entry name" value="S4"/>
    <property type="match status" value="1"/>
</dbReference>
<dbReference type="InterPro" id="IPR020103">
    <property type="entry name" value="PsdUridine_synth_cat_dom_sf"/>
</dbReference>
<dbReference type="SMART" id="SM00363">
    <property type="entry name" value="S4"/>
    <property type="match status" value="1"/>
</dbReference>
<dbReference type="InterPro" id="IPR050343">
    <property type="entry name" value="RsuA_PseudoU_synthase"/>
</dbReference>
<organism evidence="6 7">
    <name type="scientific">Bombilactobacillus thymidiniphilus</name>
    <dbReference type="NCBI Taxonomy" id="2923363"/>
    <lineage>
        <taxon>Bacteria</taxon>
        <taxon>Bacillati</taxon>
        <taxon>Bacillota</taxon>
        <taxon>Bacilli</taxon>
        <taxon>Lactobacillales</taxon>
        <taxon>Lactobacillaceae</taxon>
        <taxon>Bombilactobacillus</taxon>
    </lineage>
</organism>